<feature type="chain" id="PRO_5039141099" description="GPI inositol-deacylase PGAP1-like alpha/beta domain-containing protein" evidence="1">
    <location>
        <begin position="19"/>
        <end position="264"/>
    </location>
</feature>
<dbReference type="Gene3D" id="3.40.50.1820">
    <property type="entry name" value="alpha/beta hydrolase"/>
    <property type="match status" value="1"/>
</dbReference>
<dbReference type="Pfam" id="PF07819">
    <property type="entry name" value="PGAP1"/>
    <property type="match status" value="1"/>
</dbReference>
<dbReference type="SUPFAM" id="SSF53474">
    <property type="entry name" value="alpha/beta-Hydrolases"/>
    <property type="match status" value="1"/>
</dbReference>
<proteinExistence type="predicted"/>
<keyword evidence="1" id="KW-0732">Signal</keyword>
<comment type="caution">
    <text evidence="3">The sequence shown here is derived from an EMBL/GenBank/DDBJ whole genome shotgun (WGS) entry which is preliminary data.</text>
</comment>
<dbReference type="EMBL" id="JAEPCM010000411">
    <property type="protein sequence ID" value="MCG7947016.1"/>
    <property type="molecule type" value="Genomic_DNA"/>
</dbReference>
<dbReference type="GO" id="GO:0016788">
    <property type="term" value="F:hydrolase activity, acting on ester bonds"/>
    <property type="evidence" value="ECO:0007669"/>
    <property type="project" value="InterPro"/>
</dbReference>
<evidence type="ECO:0000313" key="4">
    <source>
        <dbReference type="Proteomes" id="UP000886667"/>
    </source>
</evidence>
<gene>
    <name evidence="3" type="ORF">JAZ07_11795</name>
</gene>
<evidence type="ECO:0000313" key="3">
    <source>
        <dbReference type="EMBL" id="MCG7947016.1"/>
    </source>
</evidence>
<dbReference type="AlphaFoldDB" id="A0A9E4N3P9"/>
<name>A0A9E4N3P9_9GAMM</name>
<evidence type="ECO:0000259" key="2">
    <source>
        <dbReference type="Pfam" id="PF07819"/>
    </source>
</evidence>
<reference evidence="3" key="1">
    <citation type="journal article" date="2021" name="Proc. Natl. Acad. Sci. U.S.A.">
        <title>Global biogeography of chemosynthetic symbionts reveals both localized and globally distributed symbiont groups. .</title>
        <authorList>
            <person name="Osvatic J.T."/>
            <person name="Wilkins L.G.E."/>
            <person name="Leibrecht L."/>
            <person name="Leray M."/>
            <person name="Zauner S."/>
            <person name="Polzin J."/>
            <person name="Camacho Y."/>
            <person name="Gros O."/>
            <person name="van Gils J.A."/>
            <person name="Eisen J.A."/>
            <person name="Petersen J.M."/>
            <person name="Yuen B."/>
        </authorList>
    </citation>
    <scope>NUCLEOTIDE SEQUENCE</scope>
    <source>
        <strain evidence="3">MAGclacostrist064TRANS</strain>
    </source>
</reference>
<evidence type="ECO:0000256" key="1">
    <source>
        <dbReference type="SAM" id="SignalP"/>
    </source>
</evidence>
<dbReference type="InterPro" id="IPR012908">
    <property type="entry name" value="PGAP1-ab_dom-like"/>
</dbReference>
<sequence length="264" mass="28128">MKWFTALLFSLMALSAKADVAVLVHGYLGSAASWERSGVTSLLHQGGWQAAGIGTARGLLPLSGSEAENKFYTVELPSIAPIATQARILSGMLNGILQKHPGESLVLVGHSAGGVVARMALVMGEVPQAKALVTIASPHLGTGRAVQALDETDDVFPISMVKSFFVGDIYDVVRDSWGVLLDLTPEHPGSLLFWLNRQPHPEVEYVSVIRPGPVGMGDEVVPAYSQDMNNIPVLKGRVQSRHTTLSHSLHPVDGEVLADILSSL</sequence>
<dbReference type="Proteomes" id="UP000886667">
    <property type="component" value="Unassembled WGS sequence"/>
</dbReference>
<dbReference type="InterPro" id="IPR029058">
    <property type="entry name" value="AB_hydrolase_fold"/>
</dbReference>
<feature type="domain" description="GPI inositol-deacylase PGAP1-like alpha/beta" evidence="2">
    <location>
        <begin position="87"/>
        <end position="142"/>
    </location>
</feature>
<feature type="signal peptide" evidence="1">
    <location>
        <begin position="1"/>
        <end position="18"/>
    </location>
</feature>
<protein>
    <recommendedName>
        <fullName evidence="2">GPI inositol-deacylase PGAP1-like alpha/beta domain-containing protein</fullName>
    </recommendedName>
</protein>
<organism evidence="3 4">
    <name type="scientific">Candidatus Thiodiazotropha taylori</name>
    <dbReference type="NCBI Taxonomy" id="2792791"/>
    <lineage>
        <taxon>Bacteria</taxon>
        <taxon>Pseudomonadati</taxon>
        <taxon>Pseudomonadota</taxon>
        <taxon>Gammaproteobacteria</taxon>
        <taxon>Chromatiales</taxon>
        <taxon>Sedimenticolaceae</taxon>
        <taxon>Candidatus Thiodiazotropha</taxon>
    </lineage>
</organism>
<accession>A0A9E4N3P9</accession>